<comment type="function">
    <text evidence="9">Converts cobyric acid to cobinamide by the addition of aminopropanol on the F carboxylic group.</text>
</comment>
<dbReference type="KEGG" id="sfu:Sfum_1738"/>
<feature type="transmembrane region" description="Helical" evidence="9">
    <location>
        <begin position="158"/>
        <end position="179"/>
    </location>
</feature>
<keyword evidence="6 9" id="KW-0812">Transmembrane</keyword>
<proteinExistence type="inferred from homology"/>
<comment type="subcellular location">
    <subcellularLocation>
        <location evidence="1 9">Cell membrane</location>
        <topology evidence="1 9">Multi-pass membrane protein</topology>
    </subcellularLocation>
</comment>
<keyword evidence="8 9" id="KW-0472">Membrane</keyword>
<feature type="transmembrane region" description="Helical" evidence="9">
    <location>
        <begin position="298"/>
        <end position="319"/>
    </location>
</feature>
<keyword evidence="4 9" id="KW-1003">Cell membrane</keyword>
<dbReference type="AlphaFoldDB" id="A0LJ23"/>
<keyword evidence="5 9" id="KW-0169">Cobalamin biosynthesis</keyword>
<evidence type="ECO:0000256" key="7">
    <source>
        <dbReference type="ARBA" id="ARBA00022989"/>
    </source>
</evidence>
<dbReference type="NCBIfam" id="TIGR00380">
    <property type="entry name" value="cobal_cbiB"/>
    <property type="match status" value="1"/>
</dbReference>
<evidence type="ECO:0000256" key="2">
    <source>
        <dbReference type="ARBA" id="ARBA00004953"/>
    </source>
</evidence>
<sequence length="322" mass="35326">MQLLPWQLAAAYLLDLLAGDPQWLPHPVRWIGRLIQRAEAIFHDAEASPLLQRLAGICFWALVVTLVGTATMLFVSVLTHLPPYLEHAGVVWLAYTTLATRSLHKESSHVARALRDNDIPLARECLGRLVSRDTAHLEERDIVRALVETVSESVSDGIVAPLFYLAVGGPLGGMIYKAVSTMDSMVGYMNDRYRYFGWFAARADDVANWIPARLSGVLLVGAAASLGLDWRGAWRIMRRDARKMKSPNAGFPEAAAAGAMGVQLGGANVYFGQVVEKPLLGENVNALTLDAYHTMIRLMYMTSFLALVLSVSMSLRHLIAVG</sequence>
<dbReference type="eggNOG" id="COG1270">
    <property type="taxonomic scope" value="Bacteria"/>
</dbReference>
<accession>A0LJ23</accession>
<dbReference type="OrthoDB" id="9811967at2"/>
<feature type="transmembrane region" description="Helical" evidence="9">
    <location>
        <begin position="54"/>
        <end position="78"/>
    </location>
</feature>
<name>A0LJ23_SYNFM</name>
<dbReference type="GO" id="GO:0005886">
    <property type="term" value="C:plasma membrane"/>
    <property type="evidence" value="ECO:0007669"/>
    <property type="project" value="UniProtKB-SubCell"/>
</dbReference>
<evidence type="ECO:0000256" key="6">
    <source>
        <dbReference type="ARBA" id="ARBA00022692"/>
    </source>
</evidence>
<reference evidence="10 11" key="1">
    <citation type="submission" date="2006-10" db="EMBL/GenBank/DDBJ databases">
        <title>Complete sequence of Syntrophobacter fumaroxidans MPOB.</title>
        <authorList>
            <consortium name="US DOE Joint Genome Institute"/>
            <person name="Copeland A."/>
            <person name="Lucas S."/>
            <person name="Lapidus A."/>
            <person name="Barry K."/>
            <person name="Detter J.C."/>
            <person name="Glavina del Rio T."/>
            <person name="Hammon N."/>
            <person name="Israni S."/>
            <person name="Pitluck S."/>
            <person name="Goltsman E.G."/>
            <person name="Martinez M."/>
            <person name="Schmutz J."/>
            <person name="Larimer F."/>
            <person name="Land M."/>
            <person name="Hauser L."/>
            <person name="Kyrpides N."/>
            <person name="Kim E."/>
            <person name="Boone D.R."/>
            <person name="Brockman F."/>
            <person name="Culley D."/>
            <person name="Ferry J."/>
            <person name="Gunsalus R."/>
            <person name="McInerney M.J."/>
            <person name="Morrison M."/>
            <person name="Plugge C."/>
            <person name="Rohlin L."/>
            <person name="Scholten J."/>
            <person name="Sieber J."/>
            <person name="Stams A.J.M."/>
            <person name="Worm P."/>
            <person name="Henstra A.M."/>
            <person name="Richardson P."/>
        </authorList>
    </citation>
    <scope>NUCLEOTIDE SEQUENCE [LARGE SCALE GENOMIC DNA]</scope>
    <source>
        <strain evidence="11">DSM 10017 / MPOB</strain>
    </source>
</reference>
<dbReference type="HAMAP" id="MF_00024">
    <property type="entry name" value="CobD_CbiB"/>
    <property type="match status" value="1"/>
</dbReference>
<comment type="similarity">
    <text evidence="3 9">Belongs to the CobD/CbiB family.</text>
</comment>
<dbReference type="PANTHER" id="PTHR34308:SF1">
    <property type="entry name" value="COBALAMIN BIOSYNTHESIS PROTEIN CBIB"/>
    <property type="match status" value="1"/>
</dbReference>
<dbReference type="InterPro" id="IPR004485">
    <property type="entry name" value="Cobalamin_biosynth_CobD/CbiB"/>
</dbReference>
<gene>
    <name evidence="9" type="primary">cobD</name>
    <name evidence="10" type="ordered locus">Sfum_1738</name>
</gene>
<dbReference type="STRING" id="335543.Sfum_1738"/>
<dbReference type="UniPathway" id="UPA00148"/>
<evidence type="ECO:0000256" key="1">
    <source>
        <dbReference type="ARBA" id="ARBA00004651"/>
    </source>
</evidence>
<evidence type="ECO:0000256" key="5">
    <source>
        <dbReference type="ARBA" id="ARBA00022573"/>
    </source>
</evidence>
<keyword evidence="7 9" id="KW-1133">Transmembrane helix</keyword>
<comment type="caution">
    <text evidence="9">Lacks conserved residue(s) required for the propagation of feature annotation.</text>
</comment>
<dbReference type="InParanoid" id="A0LJ23"/>
<comment type="pathway">
    <text evidence="2 9">Cofactor biosynthesis; adenosylcobalamin biosynthesis.</text>
</comment>
<dbReference type="Pfam" id="PF03186">
    <property type="entry name" value="CobD_Cbib"/>
    <property type="match status" value="1"/>
</dbReference>
<dbReference type="GO" id="GO:0048472">
    <property type="term" value="F:threonine-phosphate decarboxylase activity"/>
    <property type="evidence" value="ECO:0007669"/>
    <property type="project" value="InterPro"/>
</dbReference>
<dbReference type="Proteomes" id="UP000001784">
    <property type="component" value="Chromosome"/>
</dbReference>
<keyword evidence="11" id="KW-1185">Reference proteome</keyword>
<organism evidence="10 11">
    <name type="scientific">Syntrophobacter fumaroxidans (strain DSM 10017 / MPOB)</name>
    <dbReference type="NCBI Taxonomy" id="335543"/>
    <lineage>
        <taxon>Bacteria</taxon>
        <taxon>Pseudomonadati</taxon>
        <taxon>Thermodesulfobacteriota</taxon>
        <taxon>Syntrophobacteria</taxon>
        <taxon>Syntrophobacterales</taxon>
        <taxon>Syntrophobacteraceae</taxon>
        <taxon>Syntrophobacter</taxon>
    </lineage>
</organism>
<dbReference type="GO" id="GO:0016874">
    <property type="term" value="F:ligase activity"/>
    <property type="evidence" value="ECO:0007669"/>
    <property type="project" value="UniProtKB-KW"/>
</dbReference>
<dbReference type="GO" id="GO:0015420">
    <property type="term" value="F:ABC-type vitamin B12 transporter activity"/>
    <property type="evidence" value="ECO:0007669"/>
    <property type="project" value="UniProtKB-UniRule"/>
</dbReference>
<evidence type="ECO:0000313" key="11">
    <source>
        <dbReference type="Proteomes" id="UP000001784"/>
    </source>
</evidence>
<keyword evidence="10" id="KW-0436">Ligase</keyword>
<dbReference type="RefSeq" id="WP_011698595.1">
    <property type="nucleotide sequence ID" value="NC_008554.1"/>
</dbReference>
<dbReference type="PANTHER" id="PTHR34308">
    <property type="entry name" value="COBALAMIN BIOSYNTHESIS PROTEIN CBIB"/>
    <property type="match status" value="1"/>
</dbReference>
<evidence type="ECO:0000256" key="4">
    <source>
        <dbReference type="ARBA" id="ARBA00022475"/>
    </source>
</evidence>
<dbReference type="HOGENOM" id="CLU_054212_0_0_7"/>
<dbReference type="EMBL" id="CP000478">
    <property type="protein sequence ID" value="ABK17425.1"/>
    <property type="molecule type" value="Genomic_DNA"/>
</dbReference>
<protein>
    <recommendedName>
        <fullName evidence="9">Cobalamin biosynthesis protein CobD</fullName>
    </recommendedName>
</protein>
<evidence type="ECO:0000256" key="9">
    <source>
        <dbReference type="HAMAP-Rule" id="MF_00024"/>
    </source>
</evidence>
<evidence type="ECO:0000256" key="3">
    <source>
        <dbReference type="ARBA" id="ARBA00006263"/>
    </source>
</evidence>
<evidence type="ECO:0000313" key="10">
    <source>
        <dbReference type="EMBL" id="ABK17425.1"/>
    </source>
</evidence>
<evidence type="ECO:0000256" key="8">
    <source>
        <dbReference type="ARBA" id="ARBA00023136"/>
    </source>
</evidence>
<dbReference type="GO" id="GO:0009236">
    <property type="term" value="P:cobalamin biosynthetic process"/>
    <property type="evidence" value="ECO:0007669"/>
    <property type="project" value="UniProtKB-UniRule"/>
</dbReference>